<evidence type="ECO:0000256" key="3">
    <source>
        <dbReference type="SAM" id="SignalP"/>
    </source>
</evidence>
<feature type="domain" description="Tyrosinase copper-binding" evidence="4">
    <location>
        <begin position="110"/>
        <end position="127"/>
    </location>
</feature>
<evidence type="ECO:0000313" key="6">
    <source>
        <dbReference type="EMBL" id="RDW70008.1"/>
    </source>
</evidence>
<protein>
    <recommendedName>
        <fullName evidence="4 5">Tyrosinase copper-binding domain-containing protein</fullName>
    </recommendedName>
</protein>
<dbReference type="GO" id="GO:0016491">
    <property type="term" value="F:oxidoreductase activity"/>
    <property type="evidence" value="ECO:0007669"/>
    <property type="project" value="InterPro"/>
</dbReference>
<keyword evidence="3" id="KW-0732">Signal</keyword>
<evidence type="ECO:0000259" key="5">
    <source>
        <dbReference type="PROSITE" id="PS00498"/>
    </source>
</evidence>
<dbReference type="InterPro" id="IPR002227">
    <property type="entry name" value="Tyrosinase_Cu-bd"/>
</dbReference>
<dbReference type="Proteomes" id="UP000256328">
    <property type="component" value="Unassembled WGS sequence"/>
</dbReference>
<dbReference type="AlphaFoldDB" id="A0A3D8R7X3"/>
<feature type="signal peptide" evidence="3">
    <location>
        <begin position="1"/>
        <end position="15"/>
    </location>
</feature>
<feature type="chain" id="PRO_5017567823" description="Tyrosinase copper-binding domain-containing protein" evidence="3">
    <location>
        <begin position="16"/>
        <end position="341"/>
    </location>
</feature>
<feature type="domain" description="Tyrosinase copper-binding" evidence="5">
    <location>
        <begin position="262"/>
        <end position="273"/>
    </location>
</feature>
<reference evidence="6 7" key="1">
    <citation type="journal article" date="2018" name="IMA Fungus">
        <title>IMA Genome-F 9: Draft genome sequence of Annulohypoxylon stygium, Aspergillus mulundensis, Berkeleyomyces basicola (syn. Thielaviopsis basicola), Ceratocystis smalleyi, two Cercospora beticola strains, Coleophoma cylindrospora, Fusarium fracticaudum, Phialophora cf. hyalina, and Morchella septimelata.</title>
        <authorList>
            <person name="Wingfield B.D."/>
            <person name="Bills G.F."/>
            <person name="Dong Y."/>
            <person name="Huang W."/>
            <person name="Nel W.J."/>
            <person name="Swalarsk-Parry B.S."/>
            <person name="Vaghefi N."/>
            <person name="Wilken P.M."/>
            <person name="An Z."/>
            <person name="de Beer Z.W."/>
            <person name="De Vos L."/>
            <person name="Chen L."/>
            <person name="Duong T.A."/>
            <person name="Gao Y."/>
            <person name="Hammerbacher A."/>
            <person name="Kikkert J.R."/>
            <person name="Li Y."/>
            <person name="Li H."/>
            <person name="Li K."/>
            <person name="Li Q."/>
            <person name="Liu X."/>
            <person name="Ma X."/>
            <person name="Naidoo K."/>
            <person name="Pethybridge S.J."/>
            <person name="Sun J."/>
            <person name="Steenkamp E.T."/>
            <person name="van der Nest M.A."/>
            <person name="van Wyk S."/>
            <person name="Wingfield M.J."/>
            <person name="Xiong C."/>
            <person name="Yue Q."/>
            <person name="Zhang X."/>
        </authorList>
    </citation>
    <scope>NUCLEOTIDE SEQUENCE [LARGE SCALE GENOMIC DNA]</scope>
    <source>
        <strain evidence="6 7">BP5796</strain>
    </source>
</reference>
<dbReference type="SUPFAM" id="SSF48056">
    <property type="entry name" value="Di-copper centre-containing domain"/>
    <property type="match status" value="1"/>
</dbReference>
<dbReference type="Pfam" id="PF00264">
    <property type="entry name" value="Tyrosinase"/>
    <property type="match status" value="1"/>
</dbReference>
<dbReference type="GO" id="GO:0046872">
    <property type="term" value="F:metal ion binding"/>
    <property type="evidence" value="ECO:0007669"/>
    <property type="project" value="UniProtKB-KW"/>
</dbReference>
<keyword evidence="7" id="KW-1185">Reference proteome</keyword>
<organism evidence="6 7">
    <name type="scientific">Coleophoma crateriformis</name>
    <dbReference type="NCBI Taxonomy" id="565419"/>
    <lineage>
        <taxon>Eukaryota</taxon>
        <taxon>Fungi</taxon>
        <taxon>Dikarya</taxon>
        <taxon>Ascomycota</taxon>
        <taxon>Pezizomycotina</taxon>
        <taxon>Leotiomycetes</taxon>
        <taxon>Helotiales</taxon>
        <taxon>Dermateaceae</taxon>
        <taxon>Coleophoma</taxon>
    </lineage>
</organism>
<dbReference type="PRINTS" id="PR00092">
    <property type="entry name" value="TYROSINASE"/>
</dbReference>
<gene>
    <name evidence="6" type="ORF">BP5796_08405</name>
</gene>
<proteinExistence type="predicted"/>
<dbReference type="PANTHER" id="PTHR11474:SF126">
    <property type="entry name" value="TYROSINASE-LIKE PROTEIN TYR-1-RELATED"/>
    <property type="match status" value="1"/>
</dbReference>
<dbReference type="PROSITE" id="PS00498">
    <property type="entry name" value="TYROSINASE_2"/>
    <property type="match status" value="1"/>
</dbReference>
<sequence length="341" mass="38249">MLTLSLLGLAAFASASPLLTRNNTLAPGHYLAENITSQTFFNNSCTADTVTIRKEWRSLTDAEKKAFISAEQCLISSPAKTSLQGATTRFDDFQAAHQQGTNTSYGDIIHYTGQFLAWHRWMVHVHELALINECNYTGTIPWWDEALDAASGDFFQSDMWEDQYFGGNGSYVDSDGNNCVTTGSFANRTEHIGPLEETTDYCFARNFNQTKGLIWGARSQTDACYEYSDFTDFYSCMAYAPHIAGHQATGGIMTDVDSSPGDPVFYLHHNYLDRLYWQWQQINPTERLHLVGGNTTVTEPPSGWETMTLEYEMSMFGIADNVTIATVSNIQGGYLCYEFEY</sequence>
<dbReference type="PANTHER" id="PTHR11474">
    <property type="entry name" value="TYROSINASE FAMILY MEMBER"/>
    <property type="match status" value="1"/>
</dbReference>
<evidence type="ECO:0000256" key="1">
    <source>
        <dbReference type="ARBA" id="ARBA00022723"/>
    </source>
</evidence>
<dbReference type="Gene3D" id="1.10.1280.10">
    <property type="entry name" value="Di-copper center containing domain from catechol oxidase"/>
    <property type="match status" value="1"/>
</dbReference>
<name>A0A3D8R7X3_9HELO</name>
<evidence type="ECO:0000259" key="4">
    <source>
        <dbReference type="PROSITE" id="PS00497"/>
    </source>
</evidence>
<dbReference type="EMBL" id="PDLN01000012">
    <property type="protein sequence ID" value="RDW70008.1"/>
    <property type="molecule type" value="Genomic_DNA"/>
</dbReference>
<keyword evidence="2" id="KW-0186">Copper</keyword>
<accession>A0A3D8R7X3</accession>
<evidence type="ECO:0000256" key="2">
    <source>
        <dbReference type="ARBA" id="ARBA00023008"/>
    </source>
</evidence>
<dbReference type="OrthoDB" id="6132182at2759"/>
<dbReference type="PROSITE" id="PS00497">
    <property type="entry name" value="TYROSINASE_1"/>
    <property type="match status" value="1"/>
</dbReference>
<dbReference type="InterPro" id="IPR008922">
    <property type="entry name" value="Di-copper_centre_dom_sf"/>
</dbReference>
<evidence type="ECO:0000313" key="7">
    <source>
        <dbReference type="Proteomes" id="UP000256328"/>
    </source>
</evidence>
<comment type="caution">
    <text evidence="6">The sequence shown here is derived from an EMBL/GenBank/DDBJ whole genome shotgun (WGS) entry which is preliminary data.</text>
</comment>
<keyword evidence="1" id="KW-0479">Metal-binding</keyword>
<dbReference type="InterPro" id="IPR050316">
    <property type="entry name" value="Tyrosinase/Hemocyanin"/>
</dbReference>